<evidence type="ECO:0000256" key="3">
    <source>
        <dbReference type="ARBA" id="ARBA00007923"/>
    </source>
</evidence>
<dbReference type="InterPro" id="IPR036879">
    <property type="entry name" value="TF_MADSbox_sf"/>
</dbReference>
<evidence type="ECO:0000256" key="16">
    <source>
        <dbReference type="SAM" id="MobiDB-lite"/>
    </source>
</evidence>
<keyword evidence="5" id="KW-0479">Metal-binding</keyword>
<dbReference type="InterPro" id="IPR035892">
    <property type="entry name" value="C2_domain_sf"/>
</dbReference>
<comment type="subcellular location">
    <subcellularLocation>
        <location evidence="2">Membrane</location>
        <topology evidence="2">Multi-pass membrane protein</topology>
    </subcellularLocation>
    <subcellularLocation>
        <location evidence="1">Nucleus</location>
    </subcellularLocation>
</comment>
<keyword evidence="7" id="KW-0106">Calcium</keyword>
<dbReference type="InterPro" id="IPR000008">
    <property type="entry name" value="C2_dom"/>
</dbReference>
<evidence type="ECO:0000256" key="1">
    <source>
        <dbReference type="ARBA" id="ARBA00004123"/>
    </source>
</evidence>
<feature type="region of interest" description="Disordered" evidence="16">
    <location>
        <begin position="81"/>
        <end position="121"/>
    </location>
</feature>
<feature type="compositionally biased region" description="Basic and acidic residues" evidence="16">
    <location>
        <begin position="609"/>
        <end position="619"/>
    </location>
</feature>
<dbReference type="SMART" id="SM00239">
    <property type="entry name" value="C2"/>
    <property type="match status" value="3"/>
</dbReference>
<feature type="compositionally biased region" description="Low complexity" evidence="16">
    <location>
        <begin position="595"/>
        <end position="608"/>
    </location>
</feature>
<keyword evidence="11 17" id="KW-0472">Membrane</keyword>
<evidence type="ECO:0000256" key="12">
    <source>
        <dbReference type="ARBA" id="ARBA00023159"/>
    </source>
</evidence>
<dbReference type="SUPFAM" id="SSF55455">
    <property type="entry name" value="SRF-like"/>
    <property type="match status" value="1"/>
</dbReference>
<keyword evidence="14" id="KW-0539">Nucleus</keyword>
<dbReference type="FunFam" id="3.40.1810.10:FF:000001">
    <property type="entry name" value="Myocyte-specific enhancer factor 2A homolog"/>
    <property type="match status" value="1"/>
</dbReference>
<feature type="compositionally biased region" description="Basic and acidic residues" evidence="16">
    <location>
        <begin position="841"/>
        <end position="852"/>
    </location>
</feature>
<feature type="region of interest" description="Disordered" evidence="16">
    <location>
        <begin position="872"/>
        <end position="909"/>
    </location>
</feature>
<evidence type="ECO:0000259" key="19">
    <source>
        <dbReference type="PROSITE" id="PS50066"/>
    </source>
</evidence>
<keyword evidence="6" id="KW-0677">Repeat</keyword>
<evidence type="ECO:0000313" key="21">
    <source>
        <dbReference type="Proteomes" id="UP000438429"/>
    </source>
</evidence>
<dbReference type="Pfam" id="PF12347">
    <property type="entry name" value="HJURP_C"/>
    <property type="match status" value="1"/>
</dbReference>
<feature type="compositionally biased region" description="Basic and acidic residues" evidence="16">
    <location>
        <begin position="96"/>
        <end position="108"/>
    </location>
</feature>
<dbReference type="Pfam" id="PF00319">
    <property type="entry name" value="SRF-TF"/>
    <property type="match status" value="1"/>
</dbReference>
<feature type="compositionally biased region" description="Polar residues" evidence="16">
    <location>
        <begin position="573"/>
        <end position="589"/>
    </location>
</feature>
<proteinExistence type="inferred from homology"/>
<dbReference type="GO" id="GO:0005634">
    <property type="term" value="C:nucleus"/>
    <property type="evidence" value="ECO:0007669"/>
    <property type="project" value="UniProtKB-SubCell"/>
</dbReference>
<gene>
    <name evidence="20" type="ORF">F2P81_007044</name>
</gene>
<feature type="coiled-coil region" evidence="15">
    <location>
        <begin position="964"/>
        <end position="991"/>
    </location>
</feature>
<feature type="compositionally biased region" description="Polar residues" evidence="16">
    <location>
        <begin position="357"/>
        <end position="370"/>
    </location>
</feature>
<dbReference type="FunFam" id="2.60.40.150:FF:000019">
    <property type="entry name" value="Multiple C2 and transmembrane domain-containing protein 2 isoform 1"/>
    <property type="match status" value="1"/>
</dbReference>
<dbReference type="InterPro" id="IPR022102">
    <property type="entry name" value="HJURP_C"/>
</dbReference>
<feature type="compositionally biased region" description="Basic and acidic residues" evidence="16">
    <location>
        <begin position="883"/>
        <end position="897"/>
    </location>
</feature>
<evidence type="ECO:0000256" key="15">
    <source>
        <dbReference type="SAM" id="Coils"/>
    </source>
</evidence>
<evidence type="ECO:0000256" key="10">
    <source>
        <dbReference type="ARBA" id="ARBA00023125"/>
    </source>
</evidence>
<evidence type="ECO:0000256" key="14">
    <source>
        <dbReference type="ARBA" id="ARBA00023242"/>
    </source>
</evidence>
<dbReference type="Gene3D" id="2.60.40.150">
    <property type="entry name" value="C2 domain"/>
    <property type="match status" value="3"/>
</dbReference>
<feature type="transmembrane region" description="Helical" evidence="17">
    <location>
        <begin position="1487"/>
        <end position="1512"/>
    </location>
</feature>
<keyword evidence="13" id="KW-0804">Transcription</keyword>
<protein>
    <recommendedName>
        <fullName evidence="22">Multiple C2 and transmembrane domain-containing protein 2</fullName>
    </recommendedName>
</protein>
<keyword evidence="12" id="KW-0010">Activator</keyword>
<dbReference type="GO" id="GO:0003677">
    <property type="term" value="F:DNA binding"/>
    <property type="evidence" value="ECO:0007669"/>
    <property type="project" value="UniProtKB-KW"/>
</dbReference>
<dbReference type="GO" id="GO:0046928">
    <property type="term" value="P:regulation of neurotransmitter secretion"/>
    <property type="evidence" value="ECO:0007669"/>
    <property type="project" value="TreeGrafter"/>
</dbReference>
<reference evidence="20 21" key="1">
    <citation type="submission" date="2019-06" db="EMBL/GenBank/DDBJ databases">
        <title>Draft genomes of female and male turbot (Scophthalmus maximus).</title>
        <authorList>
            <person name="Xu H."/>
            <person name="Xu X.-W."/>
            <person name="Shao C."/>
            <person name="Chen S."/>
        </authorList>
    </citation>
    <scope>NUCLEOTIDE SEQUENCE [LARGE SCALE GENOMIC DNA]</scope>
    <source>
        <strain evidence="20">Ysfricsl-2016a</strain>
        <tissue evidence="20">Blood</tissue>
    </source>
</reference>
<dbReference type="PRINTS" id="PR00404">
    <property type="entry name" value="MADSDOMAIN"/>
</dbReference>
<feature type="non-terminal residue" evidence="20">
    <location>
        <position position="1669"/>
    </location>
</feature>
<dbReference type="PANTHER" id="PTHR45911">
    <property type="entry name" value="C2 DOMAIN-CONTAINING PROTEIN"/>
    <property type="match status" value="1"/>
</dbReference>
<keyword evidence="9" id="KW-0805">Transcription regulation</keyword>
<evidence type="ECO:0000256" key="4">
    <source>
        <dbReference type="ARBA" id="ARBA00022692"/>
    </source>
</evidence>
<feature type="region of interest" description="Disordered" evidence="16">
    <location>
        <begin position="558"/>
        <end position="640"/>
    </location>
</feature>
<feature type="compositionally biased region" description="Polar residues" evidence="16">
    <location>
        <begin position="379"/>
        <end position="392"/>
    </location>
</feature>
<dbReference type="Pfam" id="PF08372">
    <property type="entry name" value="PRT_C"/>
    <property type="match status" value="1"/>
</dbReference>
<keyword evidence="4 17" id="KW-0812">Transmembrane</keyword>
<evidence type="ECO:0000256" key="7">
    <source>
        <dbReference type="ARBA" id="ARBA00022837"/>
    </source>
</evidence>
<evidence type="ECO:0000256" key="5">
    <source>
        <dbReference type="ARBA" id="ARBA00022723"/>
    </source>
</evidence>
<evidence type="ECO:0008006" key="22">
    <source>
        <dbReference type="Google" id="ProtNLM"/>
    </source>
</evidence>
<feature type="transmembrane region" description="Helical" evidence="17">
    <location>
        <begin position="1588"/>
        <end position="1609"/>
    </location>
</feature>
<evidence type="ECO:0000256" key="9">
    <source>
        <dbReference type="ARBA" id="ARBA00023015"/>
    </source>
</evidence>
<evidence type="ECO:0000256" key="13">
    <source>
        <dbReference type="ARBA" id="ARBA00023163"/>
    </source>
</evidence>
<dbReference type="InterPro" id="IPR002100">
    <property type="entry name" value="TF_MADSbox"/>
</dbReference>
<dbReference type="PROSITE" id="PS50004">
    <property type="entry name" value="C2"/>
    <property type="match status" value="2"/>
</dbReference>
<feature type="domain" description="C2" evidence="18">
    <location>
        <begin position="1036"/>
        <end position="1154"/>
    </location>
</feature>
<accession>A0A6A4T134</accession>
<keyword evidence="10" id="KW-0238">DNA-binding</keyword>
<evidence type="ECO:0000313" key="20">
    <source>
        <dbReference type="EMBL" id="KAF0041146.1"/>
    </source>
</evidence>
<feature type="domain" description="MADS-box" evidence="19">
    <location>
        <begin position="142"/>
        <end position="184"/>
    </location>
</feature>
<dbReference type="Pfam" id="PF00168">
    <property type="entry name" value="C2"/>
    <property type="match status" value="3"/>
</dbReference>
<organism evidence="20 21">
    <name type="scientific">Scophthalmus maximus</name>
    <name type="common">Turbot</name>
    <name type="synonym">Psetta maxima</name>
    <dbReference type="NCBI Taxonomy" id="52904"/>
    <lineage>
        <taxon>Eukaryota</taxon>
        <taxon>Metazoa</taxon>
        <taxon>Chordata</taxon>
        <taxon>Craniata</taxon>
        <taxon>Vertebrata</taxon>
        <taxon>Euteleostomi</taxon>
        <taxon>Actinopterygii</taxon>
        <taxon>Neopterygii</taxon>
        <taxon>Teleostei</taxon>
        <taxon>Neoteleostei</taxon>
        <taxon>Acanthomorphata</taxon>
        <taxon>Carangaria</taxon>
        <taxon>Pleuronectiformes</taxon>
        <taxon>Pleuronectoidei</taxon>
        <taxon>Scophthalmidae</taxon>
        <taxon>Scophthalmus</taxon>
    </lineage>
</organism>
<dbReference type="PANTHER" id="PTHR45911:SF9">
    <property type="entry name" value="MULTIPLE C2 AND TRANSMEMBRANE DOMAIN-CONTAINING PROTEIN 2"/>
    <property type="match status" value="1"/>
</dbReference>
<sequence length="1669" mass="185858">MPWSVAGKVLSDSHRLVSRCTKSRILPAREMYPFCFKLKWTACTSDLTKTTHLTHTAKKMLPKQPVCKCEVKSRSSTGATDIEVSKSSGGVGSEGFFRERRQDSKQDIPDESVAEPVDSGSSLRAGSLNLSASCDLNPWPTVTFTKRKFGLMKKAYELSVLCDCEIALIIFNSSNKLFQYASTDMDKVLLKYTEYNEPHESRTNSDIVEKLRNKGHNDCASPDPDDCFGHSPLMDDHFGKLSEESDLMYKRCGALNKKEHRDCDSPDPDASYVLTPHTEEKYKKINEEFDNMMRNHKIPTALPQQNFSMHVAVPVSNPNAMYQPGGPLGSQSLAAATTSLSDSGMLSPPQASLHRNVASSGGPQRPTSAGNAGGILDTTDLSVPSGEGSSPAGNGFVNPRGSPGLLSAPSGNGLGKVMPTKSPPPPGGNMGMGNRKPDLRVVIPPSSKGMMPPLNTQRISSSQSNQPLATPVVSVTTPSLPPQGLVYSGMPTSYNPAEYSLSSAEIASLQGFSSPGLSLGSMSAWQQHQLGQAALNSLVGGGHLSQGSNLSINTSQSINIKSEPISPPRERVTPSSFAPQQPQQGSSRQEVLGRSPADSLSSSCSSYDGSDREDHRPDFHSPLGLTRPPAGSEGRESPSVKRLRMDTWVSVKMEVKKKTFFENLRLKTKLPNLKKPGKKALAKKGKKLAYRRSISVPDLRIVPGEVPSTESAFVSNGSDNNIFGISPRWSDTDSVASGSVTDGPIFTDKLNISLPEITPRIRRDRRAAALNRISAPAQILALNEKTDDSVNSGSENKVMFTQEPLYAQVNKGSKGRVQNFTFDPVPAPRSIFTNTQTSSPRPERVERERLSGEDAAAETIFSGRLAAALARAQSLGEQASPQIEKRSSSFEHRKPPSENKTPPVIKRAAPPESMFLTLDSLLESADGTSLDSACGTPNEERVGMPWATDSEELDREPGSPVLMRDFYTEEALLEEDQREEAQEEMEEMSSEPCDLFEENAQYLSENSVSNTHRTDVPIEVSQTSERRKHLNVIRSPPQAITGVPDAQERVLFQRYLLNINLKQGRNLAIRNKRSGTSDPYVKFKLEGKQFYKSKVVYKNLNPRWNESFSHPLRDREHDVEVRVYDKNRTADEFMGCGAISLKNLHLYKTYEMELRLDDPKSKEDDMGVIVVDVCLMFRDATIKRSPNLCIQANPQWREQFDFNQFEDNQEPLQVEVYSKRGRKGEESWGMFEVDLSTLSFNERHLYTHVLNPGKGRLVFLATLRQCWGVSISDMEIAPLEKPDEKDTIVERFSLKNSHKCGGEVGFLQVKVIKANDLPPTDLNGKSNSFCVIELGNSKLQTHTVYKSVNPEWNKAFTFPIKDIHDVIEFTVFDENGEKNPTFLGKVAIPLLRVQKGQQMCLFLKKEDLGSASKGTITLVLEVIYNQVRAGIRTFQPKETKLMEENLKFSKKVLARNICRVRKISTAVLYTLQYIKSCFQWESTQRSLIAFLIFLVTVWHWELFMLPLFLLLLTGWNYFQLSVGKANSNQDLVNMSMGDEEEEDEKETGKKGLMDKIHMVQEVVLVVQNVLEEIANIGERVKNIFNWSVPFLSFMACLVLFVSTALLYYIPLRYIVLIWGVNKFTKKLRNPYTIDNNEILDFLKRVPSDVQKVQYSALRAPTSQSQPRRK</sequence>
<dbReference type="GO" id="GO:0045893">
    <property type="term" value="P:positive regulation of DNA-templated transcription"/>
    <property type="evidence" value="ECO:0007669"/>
    <property type="project" value="UniProtKB-ARBA"/>
</dbReference>
<feature type="region of interest" description="Disordered" evidence="16">
    <location>
        <begin position="822"/>
        <end position="855"/>
    </location>
</feature>
<comment type="caution">
    <text evidence="20">The sequence shown here is derived from an EMBL/GenBank/DDBJ whole genome shotgun (WGS) entry which is preliminary data.</text>
</comment>
<dbReference type="EMBL" id="VEVO01000006">
    <property type="protein sequence ID" value="KAF0041146.1"/>
    <property type="molecule type" value="Genomic_DNA"/>
</dbReference>
<feature type="region of interest" description="Disordered" evidence="16">
    <location>
        <begin position="339"/>
        <end position="435"/>
    </location>
</feature>
<evidence type="ECO:0000256" key="6">
    <source>
        <dbReference type="ARBA" id="ARBA00022737"/>
    </source>
</evidence>
<name>A0A6A4T134_SCOMX</name>
<evidence type="ECO:0000256" key="11">
    <source>
        <dbReference type="ARBA" id="ARBA00023136"/>
    </source>
</evidence>
<dbReference type="SUPFAM" id="SSF49562">
    <property type="entry name" value="C2 domain (Calcium/lipid-binding domain, CaLB)"/>
    <property type="match status" value="3"/>
</dbReference>
<dbReference type="InterPro" id="IPR013583">
    <property type="entry name" value="MCTP_C"/>
</dbReference>
<evidence type="ECO:0000259" key="18">
    <source>
        <dbReference type="PROSITE" id="PS50004"/>
    </source>
</evidence>
<feature type="domain" description="C2" evidence="18">
    <location>
        <begin position="1286"/>
        <end position="1403"/>
    </location>
</feature>
<dbReference type="Gene3D" id="3.40.1810.10">
    <property type="entry name" value="Transcription factor, MADS-box"/>
    <property type="match status" value="1"/>
</dbReference>
<dbReference type="PROSITE" id="PS50066">
    <property type="entry name" value="MADS_BOX_2"/>
    <property type="match status" value="1"/>
</dbReference>
<evidence type="ECO:0000256" key="2">
    <source>
        <dbReference type="ARBA" id="ARBA00004141"/>
    </source>
</evidence>
<dbReference type="SMART" id="SM00432">
    <property type="entry name" value="MADS"/>
    <property type="match status" value="1"/>
</dbReference>
<dbReference type="GO" id="GO:0030672">
    <property type="term" value="C:synaptic vesicle membrane"/>
    <property type="evidence" value="ECO:0007669"/>
    <property type="project" value="TreeGrafter"/>
</dbReference>
<dbReference type="GO" id="GO:0046983">
    <property type="term" value="F:protein dimerization activity"/>
    <property type="evidence" value="ECO:0007669"/>
    <property type="project" value="InterPro"/>
</dbReference>
<dbReference type="CDD" id="cd08377">
    <property type="entry name" value="C2C_MCTP_PRT"/>
    <property type="match status" value="1"/>
</dbReference>
<keyword evidence="15" id="KW-0175">Coiled coil</keyword>
<evidence type="ECO:0000256" key="17">
    <source>
        <dbReference type="SAM" id="Phobius"/>
    </source>
</evidence>
<dbReference type="Proteomes" id="UP000438429">
    <property type="component" value="Unassembled WGS sequence"/>
</dbReference>
<dbReference type="GO" id="GO:0005509">
    <property type="term" value="F:calcium ion binding"/>
    <property type="evidence" value="ECO:0007669"/>
    <property type="project" value="TreeGrafter"/>
</dbReference>
<keyword evidence="8 17" id="KW-1133">Transmembrane helix</keyword>
<comment type="similarity">
    <text evidence="3">Belongs to the MCTP family.</text>
</comment>
<evidence type="ECO:0000256" key="8">
    <source>
        <dbReference type="ARBA" id="ARBA00022989"/>
    </source>
</evidence>